<reference evidence="1" key="1">
    <citation type="submission" date="2022-03" db="EMBL/GenBank/DDBJ databases">
        <title>Draft genome sequence of Aduncisulcus paluster, a free-living microaerophilic Fornicata.</title>
        <authorList>
            <person name="Yuyama I."/>
            <person name="Kume K."/>
            <person name="Tamura T."/>
            <person name="Inagaki Y."/>
            <person name="Hashimoto T."/>
        </authorList>
    </citation>
    <scope>NUCLEOTIDE SEQUENCE</scope>
    <source>
        <strain evidence="1">NY0171</strain>
    </source>
</reference>
<accession>A0ABQ5JYJ4</accession>
<evidence type="ECO:0000313" key="1">
    <source>
        <dbReference type="EMBL" id="GKT22543.1"/>
    </source>
</evidence>
<organism evidence="1 2">
    <name type="scientific">Aduncisulcus paluster</name>
    <dbReference type="NCBI Taxonomy" id="2918883"/>
    <lineage>
        <taxon>Eukaryota</taxon>
        <taxon>Metamonada</taxon>
        <taxon>Carpediemonas-like organisms</taxon>
        <taxon>Aduncisulcus</taxon>
    </lineage>
</organism>
<protein>
    <submittedName>
        <fullName evidence="1">Uncharacterized protein</fullName>
    </submittedName>
</protein>
<gene>
    <name evidence="1" type="ORF">ADUPG1_012150</name>
</gene>
<evidence type="ECO:0000313" key="2">
    <source>
        <dbReference type="Proteomes" id="UP001057375"/>
    </source>
</evidence>
<dbReference type="Proteomes" id="UP001057375">
    <property type="component" value="Unassembled WGS sequence"/>
</dbReference>
<proteinExistence type="predicted"/>
<name>A0ABQ5JYJ4_9EUKA</name>
<keyword evidence="2" id="KW-1185">Reference proteome</keyword>
<dbReference type="EMBL" id="BQXS01012410">
    <property type="protein sequence ID" value="GKT22543.1"/>
    <property type="molecule type" value="Genomic_DNA"/>
</dbReference>
<sequence>MILHSHTGVGGGKYWGIKSTKGAFPPFVYCGMSNHPAPCCLRKDGGGSKPFGTQNVPLTKEEISKYWAELRAMYKKAPE</sequence>
<comment type="caution">
    <text evidence="1">The sequence shown here is derived from an EMBL/GenBank/DDBJ whole genome shotgun (WGS) entry which is preliminary data.</text>
</comment>